<organism evidence="1 2">
    <name type="scientific">Escherichia marmotae</name>
    <dbReference type="NCBI Taxonomy" id="1499973"/>
    <lineage>
        <taxon>Bacteria</taxon>
        <taxon>Pseudomonadati</taxon>
        <taxon>Pseudomonadota</taxon>
        <taxon>Gammaproteobacteria</taxon>
        <taxon>Enterobacterales</taxon>
        <taxon>Enterobacteriaceae</taxon>
        <taxon>Escherichia</taxon>
    </lineage>
</organism>
<dbReference type="InterPro" id="IPR028963">
    <property type="entry name" value="Imm9"/>
</dbReference>
<dbReference type="EMBL" id="CP058207">
    <property type="protein sequence ID" value="QLP27160.1"/>
    <property type="molecule type" value="Genomic_DNA"/>
</dbReference>
<dbReference type="AlphaFoldDB" id="A0A7L5X5K4"/>
<evidence type="ECO:0000313" key="2">
    <source>
        <dbReference type="Proteomes" id="UP000510862"/>
    </source>
</evidence>
<proteinExistence type="predicted"/>
<dbReference type="Proteomes" id="UP000510862">
    <property type="component" value="Chromosome"/>
</dbReference>
<name>A0A7L5X5K4_9ESCH</name>
<dbReference type="RefSeq" id="WP_001516405.1">
    <property type="nucleotide sequence ID" value="NZ_CP058207.1"/>
</dbReference>
<protein>
    <submittedName>
        <fullName evidence="1">Uncharacterized protein</fullName>
    </submittedName>
</protein>
<accession>A0A7L5X5K4</accession>
<evidence type="ECO:0000313" key="1">
    <source>
        <dbReference type="EMBL" id="QLP27160.1"/>
    </source>
</evidence>
<sequence length="159" mass="18348">MDEKIKILMPCQVPGLLDDVDLFSIGRDLNAYVKTIQPFINISDLNDWTILIQVVSRPTSGIGVYKRIRRYPSDKEFEISISIAIPDDKQAIYGLSKVNDGYYLPLNDKDFYLLEPDFESHKELYGYILHNAKRAMELAFKNGFVCNGKKIKFQKNIYS</sequence>
<dbReference type="Pfam" id="PF15587">
    <property type="entry name" value="Imm9"/>
    <property type="match status" value="1"/>
</dbReference>
<gene>
    <name evidence="1" type="ORF">HV018_11010</name>
</gene>
<reference evidence="1 2" key="1">
    <citation type="submission" date="2020-06" db="EMBL/GenBank/DDBJ databases">
        <title>REHAB project genomes.</title>
        <authorList>
            <person name="Shaw L.P."/>
        </authorList>
    </citation>
    <scope>NUCLEOTIDE SEQUENCE [LARGE SCALE GENOMIC DNA]</scope>
    <source>
        <strain evidence="1 2">RHB42-C09</strain>
    </source>
</reference>